<evidence type="ECO:0000256" key="1">
    <source>
        <dbReference type="SAM" id="Phobius"/>
    </source>
</evidence>
<sequence length="52" mass="5798">MKRSYLLTLLLLFGSITLGVTGVIETKAVLFLIVIFGFTSVIAAFSDRYRNK</sequence>
<reference evidence="2" key="1">
    <citation type="submission" date="2018-05" db="EMBL/GenBank/DDBJ databases">
        <authorList>
            <person name="Lanie J.A."/>
            <person name="Ng W.-L."/>
            <person name="Kazmierczak K.M."/>
            <person name="Andrzejewski T.M."/>
            <person name="Davidsen T.M."/>
            <person name="Wayne K.J."/>
            <person name="Tettelin H."/>
            <person name="Glass J.I."/>
            <person name="Rusch D."/>
            <person name="Podicherti R."/>
            <person name="Tsui H.-C.T."/>
            <person name="Winkler M.E."/>
        </authorList>
    </citation>
    <scope>NUCLEOTIDE SEQUENCE</scope>
</reference>
<name>A0A381W7D2_9ZZZZ</name>
<keyword evidence="1" id="KW-1133">Transmembrane helix</keyword>
<dbReference type="EMBL" id="UINC01010788">
    <property type="protein sequence ID" value="SVA47867.1"/>
    <property type="molecule type" value="Genomic_DNA"/>
</dbReference>
<feature type="transmembrane region" description="Helical" evidence="1">
    <location>
        <begin position="29"/>
        <end position="46"/>
    </location>
</feature>
<keyword evidence="1" id="KW-0472">Membrane</keyword>
<dbReference type="AlphaFoldDB" id="A0A381W7D2"/>
<protein>
    <submittedName>
        <fullName evidence="2">Uncharacterized protein</fullName>
    </submittedName>
</protein>
<proteinExistence type="predicted"/>
<organism evidence="2">
    <name type="scientific">marine metagenome</name>
    <dbReference type="NCBI Taxonomy" id="408172"/>
    <lineage>
        <taxon>unclassified sequences</taxon>
        <taxon>metagenomes</taxon>
        <taxon>ecological metagenomes</taxon>
    </lineage>
</organism>
<keyword evidence="1" id="KW-0812">Transmembrane</keyword>
<gene>
    <name evidence="2" type="ORF">METZ01_LOCUS100721</name>
</gene>
<evidence type="ECO:0000313" key="2">
    <source>
        <dbReference type="EMBL" id="SVA47867.1"/>
    </source>
</evidence>
<accession>A0A381W7D2</accession>